<protein>
    <submittedName>
        <fullName evidence="12">Amino acid permease</fullName>
    </submittedName>
</protein>
<dbReference type="EMBL" id="CP006918">
    <property type="protein sequence ID" value="AHM80275.1"/>
    <property type="molecule type" value="Genomic_DNA"/>
</dbReference>
<evidence type="ECO:0000313" key="13">
    <source>
        <dbReference type="Proteomes" id="UP000019586"/>
    </source>
</evidence>
<feature type="transmembrane region" description="Helical" evidence="10">
    <location>
        <begin position="358"/>
        <end position="377"/>
    </location>
</feature>
<dbReference type="GO" id="GO:0015295">
    <property type="term" value="F:solute:proton symporter activity"/>
    <property type="evidence" value="ECO:0007669"/>
    <property type="project" value="UniProtKB-ARBA"/>
</dbReference>
<feature type="transmembrane region" description="Helical" evidence="10">
    <location>
        <begin position="309"/>
        <end position="337"/>
    </location>
</feature>
<evidence type="ECO:0000256" key="3">
    <source>
        <dbReference type="ARBA" id="ARBA00022448"/>
    </source>
</evidence>
<dbReference type="PIRSF" id="PIRSF006060">
    <property type="entry name" value="AA_transporter"/>
    <property type="match status" value="1"/>
</dbReference>
<evidence type="ECO:0000256" key="10">
    <source>
        <dbReference type="SAM" id="Phobius"/>
    </source>
</evidence>
<dbReference type="Pfam" id="PF00324">
    <property type="entry name" value="AA_permease"/>
    <property type="match status" value="1"/>
</dbReference>
<keyword evidence="5" id="KW-0997">Cell inner membrane</keyword>
<evidence type="ECO:0000256" key="7">
    <source>
        <dbReference type="ARBA" id="ARBA00022989"/>
    </source>
</evidence>
<evidence type="ECO:0000256" key="9">
    <source>
        <dbReference type="ARBA" id="ARBA00051416"/>
    </source>
</evidence>
<evidence type="ECO:0000313" key="12">
    <source>
        <dbReference type="EMBL" id="AHM80275.1"/>
    </source>
</evidence>
<feature type="transmembrane region" description="Helical" evidence="10">
    <location>
        <begin position="116"/>
        <end position="138"/>
    </location>
</feature>
<evidence type="ECO:0000256" key="2">
    <source>
        <dbReference type="ARBA" id="ARBA00009523"/>
    </source>
</evidence>
<keyword evidence="4" id="KW-1003">Cell membrane</keyword>
<accession>W8UMG1</accession>
<dbReference type="AlphaFoldDB" id="W8UMG1"/>
<dbReference type="PANTHER" id="PTHR42770:SF8">
    <property type="entry name" value="PUTRESCINE IMPORTER PUUP"/>
    <property type="match status" value="1"/>
</dbReference>
<name>W8UMG1_KLEPN</name>
<evidence type="ECO:0000256" key="6">
    <source>
        <dbReference type="ARBA" id="ARBA00022692"/>
    </source>
</evidence>
<dbReference type="GO" id="GO:0015489">
    <property type="term" value="F:putrescine transmembrane transporter activity"/>
    <property type="evidence" value="ECO:0007669"/>
    <property type="project" value="UniProtKB-ARBA"/>
</dbReference>
<evidence type="ECO:0000259" key="11">
    <source>
        <dbReference type="Pfam" id="PF00324"/>
    </source>
</evidence>
<keyword evidence="7 10" id="KW-1133">Transmembrane helix</keyword>
<gene>
    <name evidence="12" type="ORF">KPNJ2_03495</name>
</gene>
<feature type="transmembrane region" description="Helical" evidence="10">
    <location>
        <begin position="42"/>
        <end position="65"/>
    </location>
</feature>
<dbReference type="FunFam" id="1.20.1740.10:FF:000007">
    <property type="entry name" value="APC family permease"/>
    <property type="match status" value="1"/>
</dbReference>
<reference evidence="12 13" key="1">
    <citation type="journal article" date="2014" name="Proc. Natl. Acad. Sci. U.S.A.">
        <title>Molecular dissection of the evolution of carbapenem-resistant multilocus sequence type 258 Klebsiella pneumoniae.</title>
        <authorList>
            <person name="Deleo F.R."/>
            <person name="Chen L."/>
            <person name="Porcella S.F."/>
            <person name="Martens C.A."/>
            <person name="Kobayashi S.D."/>
            <person name="Porter A.R."/>
            <person name="Chavda K.D."/>
            <person name="Jacobs M.R."/>
            <person name="Mathema B."/>
            <person name="Olsen R.J."/>
            <person name="Bonomo R.A."/>
            <person name="Musser J.M."/>
            <person name="Kreiswirth B.N."/>
        </authorList>
    </citation>
    <scope>NUCLEOTIDE SEQUENCE [LARGE SCALE GENOMIC DNA]</scope>
    <source>
        <strain evidence="12">30684/NJST258_2</strain>
    </source>
</reference>
<dbReference type="PATRIC" id="fig|1420013.3.peg.3286"/>
<comment type="similarity">
    <text evidence="2">Belongs to the amino acid-polyamine-organocation (APC) superfamily.</text>
</comment>
<feature type="transmembrane region" description="Helical" evidence="10">
    <location>
        <begin position="383"/>
        <end position="404"/>
    </location>
</feature>
<keyword evidence="6 10" id="KW-0812">Transmembrane</keyword>
<dbReference type="PANTHER" id="PTHR42770">
    <property type="entry name" value="AMINO ACID TRANSPORTER-RELATED"/>
    <property type="match status" value="1"/>
</dbReference>
<evidence type="ECO:0000256" key="4">
    <source>
        <dbReference type="ARBA" id="ARBA00022475"/>
    </source>
</evidence>
<feature type="transmembrane region" description="Helical" evidence="10">
    <location>
        <begin position="150"/>
        <end position="168"/>
    </location>
</feature>
<evidence type="ECO:0000256" key="5">
    <source>
        <dbReference type="ARBA" id="ARBA00022519"/>
    </source>
</evidence>
<dbReference type="InterPro" id="IPR004841">
    <property type="entry name" value="AA-permease/SLC12A_dom"/>
</dbReference>
<dbReference type="Gene3D" id="1.20.1740.10">
    <property type="entry name" value="Amino acid/polyamine transporter I"/>
    <property type="match status" value="1"/>
</dbReference>
<organism evidence="12 13">
    <name type="scientific">Klebsiella pneumoniae 30684/NJST258_2</name>
    <dbReference type="NCBI Taxonomy" id="1420013"/>
    <lineage>
        <taxon>Bacteria</taxon>
        <taxon>Pseudomonadati</taxon>
        <taxon>Pseudomonadota</taxon>
        <taxon>Gammaproteobacteria</taxon>
        <taxon>Enterobacterales</taxon>
        <taxon>Enterobacteriaceae</taxon>
        <taxon>Klebsiella/Raoultella group</taxon>
        <taxon>Klebsiella</taxon>
        <taxon>Klebsiella pneumoniae complex</taxon>
    </lineage>
</organism>
<evidence type="ECO:0000256" key="8">
    <source>
        <dbReference type="ARBA" id="ARBA00023136"/>
    </source>
</evidence>
<dbReference type="KEGG" id="kps:KPNJ2_03495"/>
<proteinExistence type="inferred from homology"/>
<dbReference type="Proteomes" id="UP000019586">
    <property type="component" value="Chromosome"/>
</dbReference>
<feature type="domain" description="Amino acid permease/ SLC12A" evidence="11">
    <location>
        <begin position="45"/>
        <end position="447"/>
    </location>
</feature>
<dbReference type="InterPro" id="IPR050367">
    <property type="entry name" value="APC_superfamily"/>
</dbReference>
<feature type="transmembrane region" description="Helical" evidence="10">
    <location>
        <begin position="220"/>
        <end position="239"/>
    </location>
</feature>
<feature type="transmembrane region" description="Helical" evidence="10">
    <location>
        <begin position="77"/>
        <end position="95"/>
    </location>
</feature>
<comment type="subcellular location">
    <subcellularLocation>
        <location evidence="1">Cell inner membrane</location>
        <topology evidence="1">Multi-pass membrane protein</topology>
    </subcellularLocation>
</comment>
<feature type="transmembrane region" description="Helical" evidence="10">
    <location>
        <begin position="180"/>
        <end position="200"/>
    </location>
</feature>
<feature type="transmembrane region" description="Helical" evidence="10">
    <location>
        <begin position="441"/>
        <end position="459"/>
    </location>
</feature>
<dbReference type="HOGENOM" id="CLU_007946_6_0_6"/>
<dbReference type="GO" id="GO:0005886">
    <property type="term" value="C:plasma membrane"/>
    <property type="evidence" value="ECO:0007669"/>
    <property type="project" value="UniProtKB-SubCell"/>
</dbReference>
<keyword evidence="3" id="KW-0813">Transport</keyword>
<evidence type="ECO:0000256" key="1">
    <source>
        <dbReference type="ARBA" id="ARBA00004429"/>
    </source>
</evidence>
<comment type="catalytic activity">
    <reaction evidence="9">
        <text>putrescine(in) + H(+)(in) = putrescine(out) + H(+)(out)</text>
        <dbReference type="Rhea" id="RHEA:28891"/>
        <dbReference type="ChEBI" id="CHEBI:15378"/>
        <dbReference type="ChEBI" id="CHEBI:326268"/>
    </reaction>
    <physiologicalReaction direction="right-to-left" evidence="9">
        <dbReference type="Rhea" id="RHEA:28893"/>
    </physiologicalReaction>
</comment>
<feature type="transmembrane region" description="Helical" evidence="10">
    <location>
        <begin position="259"/>
        <end position="282"/>
    </location>
</feature>
<sequence>MSRGRWARKLLTARGVWAMAINPPAHNAAQAGRPRLRKSLKLWQVVMMGLAYLTPMTVFDTFGIVSGISNGHVPASYLLALAGVLFTAISYGKLVRQFPEAGSAYTYAQKSISPHVGFMVGWSSLLDYLFLPMINVLLAKIYLSALFPEVPPWVWVVTFVSILTAANLKSVNLVANFNTLFVLVQISIMVVFVILVVQGLHKGEGVGTVWSLQPFISQNAHLIPIITGATIVCFSFLGFDAVTTLSEETPDAARVIPKAIFLTAMYGGIIFIVASFFMQLFFPDIHRFKDPDAALPEIALYVGGKLFQSIFLCTTFVNTLASGLASHASVSRLLYVMGRDNVFPERIFGYVHPKWRTPALNVIMVGIVALSALFFDLVTATALINFGALVAFTFVNLSVFNHFWRRKGYNKTWKDRLHYLLLPMVGALTVGVLWINLEATSLTLGLVWAALGLLYLTYLTRRFRKPPPQFDAAKAEQAWES</sequence>
<feature type="transmembrane region" description="Helical" evidence="10">
    <location>
        <begin position="416"/>
        <end position="435"/>
    </location>
</feature>
<keyword evidence="8 10" id="KW-0472">Membrane</keyword>